<feature type="region of interest" description="Disordered" evidence="2">
    <location>
        <begin position="1"/>
        <end position="32"/>
    </location>
</feature>
<proteinExistence type="inferred from homology"/>
<dbReference type="Proteomes" id="UP000694864">
    <property type="component" value="Chromosome 1"/>
</dbReference>
<name>A0ABM0TFW8_CAMSA</name>
<keyword evidence="3" id="KW-1185">Reference proteome</keyword>
<evidence type="ECO:0000313" key="3">
    <source>
        <dbReference type="Proteomes" id="UP000694864"/>
    </source>
</evidence>
<dbReference type="InterPro" id="IPR018865">
    <property type="entry name" value="STK19-like"/>
</dbReference>
<reference evidence="3" key="1">
    <citation type="journal article" date="2014" name="Nat. Commun.">
        <title>The emerging biofuel crop Camelina sativa retains a highly undifferentiated hexaploid genome structure.</title>
        <authorList>
            <person name="Kagale S."/>
            <person name="Koh C."/>
            <person name="Nixon J."/>
            <person name="Bollina V."/>
            <person name="Clarke W.E."/>
            <person name="Tuteja R."/>
            <person name="Spillane C."/>
            <person name="Robinson S.J."/>
            <person name="Links M.G."/>
            <person name="Clarke C."/>
            <person name="Higgins E.E."/>
            <person name="Huebert T."/>
            <person name="Sharpe A.G."/>
            <person name="Parkin I.A."/>
        </authorList>
    </citation>
    <scope>NUCLEOTIDE SEQUENCE [LARGE SCALE GENOMIC DNA]</scope>
    <source>
        <strain evidence="3">cv. DH55</strain>
    </source>
</reference>
<dbReference type="PANTHER" id="PTHR15243:SF0">
    <property type="entry name" value="SERINE_THREONINE-PROTEIN KINASE 19"/>
    <property type="match status" value="1"/>
</dbReference>
<dbReference type="PANTHER" id="PTHR15243">
    <property type="entry name" value="SERINE/THREONINE-PROTEIN KINASE 19"/>
    <property type="match status" value="1"/>
</dbReference>
<dbReference type="RefSeq" id="XP_010425816.1">
    <property type="nucleotide sequence ID" value="XM_010427514.1"/>
</dbReference>
<gene>
    <name evidence="4" type="primary">LOC104710853</name>
</gene>
<accession>A0ABM0TFW8</accession>
<sequence length="189" mass="21645">MKKRTNTEPSASGAKKRRREEDDEEVGCSHAAVEDDAISEDQYLPLEDELTFSDTSVALRMMRAQFPRIDQASVPPFILQSQLYSSVNDRTQVDRELECLRREKVVDRIVKRMEEKKQSNLEIVKWFKGHVLDSKLEPSIGHHELFSLLSLGGKVKDAHITILINAGLLVSKDLYSYLYLLLHVSLTLF</sequence>
<dbReference type="Pfam" id="PF10494">
    <property type="entry name" value="Stk19"/>
    <property type="match status" value="1"/>
</dbReference>
<organism evidence="3 4">
    <name type="scientific">Camelina sativa</name>
    <name type="common">False flax</name>
    <name type="synonym">Myagrum sativum</name>
    <dbReference type="NCBI Taxonomy" id="90675"/>
    <lineage>
        <taxon>Eukaryota</taxon>
        <taxon>Viridiplantae</taxon>
        <taxon>Streptophyta</taxon>
        <taxon>Embryophyta</taxon>
        <taxon>Tracheophyta</taxon>
        <taxon>Spermatophyta</taxon>
        <taxon>Magnoliopsida</taxon>
        <taxon>eudicotyledons</taxon>
        <taxon>Gunneridae</taxon>
        <taxon>Pentapetalae</taxon>
        <taxon>rosids</taxon>
        <taxon>malvids</taxon>
        <taxon>Brassicales</taxon>
        <taxon>Brassicaceae</taxon>
        <taxon>Camelineae</taxon>
        <taxon>Camelina</taxon>
    </lineage>
</organism>
<reference evidence="4" key="2">
    <citation type="submission" date="2025-08" db="UniProtKB">
        <authorList>
            <consortium name="RefSeq"/>
        </authorList>
    </citation>
    <scope>IDENTIFICATION</scope>
    <source>
        <tissue evidence="4">Leaf</tissue>
    </source>
</reference>
<evidence type="ECO:0000313" key="4">
    <source>
        <dbReference type="RefSeq" id="XP_010425816.1"/>
    </source>
</evidence>
<dbReference type="GeneID" id="104710853"/>
<evidence type="ECO:0000256" key="2">
    <source>
        <dbReference type="SAM" id="MobiDB-lite"/>
    </source>
</evidence>
<evidence type="ECO:0000256" key="1">
    <source>
        <dbReference type="ARBA" id="ARBA00093458"/>
    </source>
</evidence>
<comment type="similarity">
    <text evidence="1">Belongs to the STK19 family.</text>
</comment>
<protein>
    <submittedName>
        <fullName evidence="4">Uncharacterized protein LOC104710853</fullName>
    </submittedName>
</protein>